<comment type="similarity">
    <text evidence="2 7">Belongs to the DMRL synthase family.</text>
</comment>
<dbReference type="AlphaFoldDB" id="A0A7X9X5B9"/>
<dbReference type="InterPro" id="IPR002180">
    <property type="entry name" value="LS/RS"/>
</dbReference>
<evidence type="ECO:0000256" key="1">
    <source>
        <dbReference type="ARBA" id="ARBA00004917"/>
    </source>
</evidence>
<dbReference type="Gene3D" id="3.40.50.960">
    <property type="entry name" value="Lumazine/riboflavin synthase"/>
    <property type="match status" value="1"/>
</dbReference>
<dbReference type="EC" id="2.5.1.78" evidence="3 7"/>
<evidence type="ECO:0000313" key="9">
    <source>
        <dbReference type="Proteomes" id="UP000583127"/>
    </source>
</evidence>
<dbReference type="InterPro" id="IPR034964">
    <property type="entry name" value="LS"/>
</dbReference>
<dbReference type="GO" id="GO:0000906">
    <property type="term" value="F:6,7-dimethyl-8-ribityllumazine synthase activity"/>
    <property type="evidence" value="ECO:0007669"/>
    <property type="project" value="UniProtKB-UniRule"/>
</dbReference>
<reference evidence="8 9" key="1">
    <citation type="submission" date="2020-04" db="EMBL/GenBank/DDBJ databases">
        <title>Paraburkholderia sp. G-4-1-8 isolated from soil.</title>
        <authorList>
            <person name="Dahal R.H."/>
        </authorList>
    </citation>
    <scope>NUCLEOTIDE SEQUENCE [LARGE SCALE GENOMIC DNA]</scope>
    <source>
        <strain evidence="8 9">G-4-1-8</strain>
    </source>
</reference>
<comment type="caution">
    <text evidence="8">The sequence shown here is derived from an EMBL/GenBank/DDBJ whole genome shotgun (WGS) entry which is preliminary data.</text>
</comment>
<evidence type="ECO:0000313" key="8">
    <source>
        <dbReference type="EMBL" id="NML31710.1"/>
    </source>
</evidence>
<keyword evidence="4 7" id="KW-0686">Riboflavin biosynthesis</keyword>
<gene>
    <name evidence="7" type="primary">ribH</name>
    <name evidence="8" type="ORF">HHL14_12790</name>
</gene>
<evidence type="ECO:0000256" key="3">
    <source>
        <dbReference type="ARBA" id="ARBA00012664"/>
    </source>
</evidence>
<proteinExistence type="inferred from homology"/>
<dbReference type="GO" id="GO:0009231">
    <property type="term" value="P:riboflavin biosynthetic process"/>
    <property type="evidence" value="ECO:0007669"/>
    <property type="project" value="UniProtKB-UniRule"/>
</dbReference>
<dbReference type="UniPathway" id="UPA00275">
    <property type="reaction ID" value="UER00404"/>
</dbReference>
<keyword evidence="9" id="KW-1185">Reference proteome</keyword>
<comment type="catalytic activity">
    <reaction evidence="6 7">
        <text>(2S)-2-hydroxy-3-oxobutyl phosphate + 5-amino-6-(D-ribitylamino)uracil = 6,7-dimethyl-8-(1-D-ribityl)lumazine + phosphate + 2 H2O + H(+)</text>
        <dbReference type="Rhea" id="RHEA:26152"/>
        <dbReference type="ChEBI" id="CHEBI:15377"/>
        <dbReference type="ChEBI" id="CHEBI:15378"/>
        <dbReference type="ChEBI" id="CHEBI:15934"/>
        <dbReference type="ChEBI" id="CHEBI:43474"/>
        <dbReference type="ChEBI" id="CHEBI:58201"/>
        <dbReference type="ChEBI" id="CHEBI:58830"/>
        <dbReference type="EC" id="2.5.1.78"/>
    </reaction>
</comment>
<dbReference type="NCBIfam" id="NF009084">
    <property type="entry name" value="PRK12419.1"/>
    <property type="match status" value="1"/>
</dbReference>
<dbReference type="InterPro" id="IPR036467">
    <property type="entry name" value="LS/RS_sf"/>
</dbReference>
<feature type="binding site" evidence="7">
    <location>
        <position position="21"/>
    </location>
    <ligand>
        <name>5-amino-6-(D-ribitylamino)uracil</name>
        <dbReference type="ChEBI" id="CHEBI:15934"/>
    </ligand>
</feature>
<feature type="binding site" evidence="7">
    <location>
        <begin position="55"/>
        <end position="57"/>
    </location>
    <ligand>
        <name>5-amino-6-(D-ribitylamino)uracil</name>
        <dbReference type="ChEBI" id="CHEBI:15934"/>
    </ligand>
</feature>
<protein>
    <recommendedName>
        <fullName evidence="3 7">6,7-dimethyl-8-ribityllumazine synthase</fullName>
        <shortName evidence="7">DMRL synthase</shortName>
        <shortName evidence="7">LS</shortName>
        <shortName evidence="7">Lumazine synthase</shortName>
        <ecNumber evidence="3 7">2.5.1.78</ecNumber>
    </recommendedName>
</protein>
<feature type="active site" description="Proton donor" evidence="7">
    <location>
        <position position="87"/>
    </location>
</feature>
<evidence type="ECO:0000256" key="2">
    <source>
        <dbReference type="ARBA" id="ARBA00007424"/>
    </source>
</evidence>
<comment type="pathway">
    <text evidence="1 7">Cofactor biosynthesis; riboflavin biosynthesis; riboflavin from 2-hydroxy-3-oxobutyl phosphate and 5-amino-6-(D-ribitylamino)uracil: step 1/2.</text>
</comment>
<dbReference type="RefSeq" id="WP_169497979.1">
    <property type="nucleotide sequence ID" value="NZ_JABBFZ010000006.1"/>
</dbReference>
<comment type="caution">
    <text evidence="7">Lacks conserved residue(s) required for the propagation of feature annotation.</text>
</comment>
<dbReference type="Pfam" id="PF00885">
    <property type="entry name" value="DMRL_synthase"/>
    <property type="match status" value="1"/>
</dbReference>
<feature type="binding site" evidence="7">
    <location>
        <position position="126"/>
    </location>
    <ligand>
        <name>(2S)-2-hydroxy-3-oxobutyl phosphate</name>
        <dbReference type="ChEBI" id="CHEBI:58830"/>
    </ligand>
</feature>
<feature type="binding site" evidence="7">
    <location>
        <begin position="79"/>
        <end position="81"/>
    </location>
    <ligand>
        <name>5-amino-6-(D-ribitylamino)uracil</name>
        <dbReference type="ChEBI" id="CHEBI:15934"/>
    </ligand>
</feature>
<accession>A0A7X9X5B9</accession>
<evidence type="ECO:0000256" key="7">
    <source>
        <dbReference type="HAMAP-Rule" id="MF_00178"/>
    </source>
</evidence>
<evidence type="ECO:0000256" key="6">
    <source>
        <dbReference type="ARBA" id="ARBA00048785"/>
    </source>
</evidence>
<dbReference type="CDD" id="cd09208">
    <property type="entry name" value="Lumazine_synthase-II"/>
    <property type="match status" value="1"/>
</dbReference>
<dbReference type="PANTHER" id="PTHR21058">
    <property type="entry name" value="6,7-DIMETHYL-8-RIBITYLLUMAZINE SYNTHASE DMRL SYNTHASE LUMAZINE SYNTHASE"/>
    <property type="match status" value="1"/>
</dbReference>
<feature type="binding site" evidence="7">
    <location>
        <position position="112"/>
    </location>
    <ligand>
        <name>5-amino-6-(D-ribitylamino)uracil</name>
        <dbReference type="ChEBI" id="CHEBI:15934"/>
    </ligand>
</feature>
<dbReference type="GO" id="GO:0009349">
    <property type="term" value="C:riboflavin synthase complex"/>
    <property type="evidence" value="ECO:0007669"/>
    <property type="project" value="InterPro"/>
</dbReference>
<name>A0A7X9X5B9_9BURK</name>
<organism evidence="8 9">
    <name type="scientific">Paraburkholderia antibiotica</name>
    <dbReference type="NCBI Taxonomy" id="2728839"/>
    <lineage>
        <taxon>Bacteria</taxon>
        <taxon>Pseudomonadati</taxon>
        <taxon>Pseudomonadota</taxon>
        <taxon>Betaproteobacteria</taxon>
        <taxon>Burkholderiales</taxon>
        <taxon>Burkholderiaceae</taxon>
        <taxon>Paraburkholderia</taxon>
    </lineage>
</organism>
<sequence length="158" mass="17627">MNTSFFFSNERPRIAFIQACWHRDIVDQCKTSFLEAIKEYGYSADDIDLFEVPGAFEIPLHAKRLAQSGRYGGIVAAGLVVDGGIYRHEFVAQAVITGLMQVQLETGTPVFSAVLTPHHFHSGEEHVKFFREHFVVKGAEAARACAETVRKLSELVAR</sequence>
<evidence type="ECO:0000256" key="5">
    <source>
        <dbReference type="ARBA" id="ARBA00022679"/>
    </source>
</evidence>
<dbReference type="GO" id="GO:0005829">
    <property type="term" value="C:cytosol"/>
    <property type="evidence" value="ECO:0007669"/>
    <property type="project" value="TreeGrafter"/>
</dbReference>
<dbReference type="SUPFAM" id="SSF52121">
    <property type="entry name" value="Lumazine synthase"/>
    <property type="match status" value="1"/>
</dbReference>
<dbReference type="PANTHER" id="PTHR21058:SF0">
    <property type="entry name" value="6,7-DIMETHYL-8-RIBITYLLUMAZINE SYNTHASE"/>
    <property type="match status" value="1"/>
</dbReference>
<keyword evidence="5 7" id="KW-0808">Transferase</keyword>
<dbReference type="Proteomes" id="UP000583127">
    <property type="component" value="Unassembled WGS sequence"/>
</dbReference>
<dbReference type="EMBL" id="JABBFZ010000006">
    <property type="protein sequence ID" value="NML31710.1"/>
    <property type="molecule type" value="Genomic_DNA"/>
</dbReference>
<evidence type="ECO:0000256" key="4">
    <source>
        <dbReference type="ARBA" id="ARBA00022619"/>
    </source>
</evidence>
<dbReference type="HAMAP" id="MF_00178">
    <property type="entry name" value="Lumazine_synth"/>
    <property type="match status" value="1"/>
</dbReference>
<comment type="function">
    <text evidence="7">Catalyzes the formation of 6,7-dimethyl-8-ribityllumazine by condensation of 5-amino-6-(D-ribitylamino)uracil with 3,4-dihydroxy-2-butanone 4-phosphate. This is the penultimate step in the biosynthesis of riboflavin.</text>
</comment>